<dbReference type="EMBL" id="RBZY01000068">
    <property type="protein sequence ID" value="RWR16046.1"/>
    <property type="molecule type" value="Genomic_DNA"/>
</dbReference>
<keyword evidence="1" id="KW-0812">Transmembrane</keyword>
<evidence type="ECO:0000256" key="1">
    <source>
        <dbReference type="SAM" id="Phobius"/>
    </source>
</evidence>
<dbReference type="Pfam" id="PF06197">
    <property type="entry name" value="DUF998"/>
    <property type="match status" value="1"/>
</dbReference>
<gene>
    <name evidence="2" type="ORF">D8Y23_14515</name>
</gene>
<sequence length="244" mass="25120">MTLETPMTESIARSPRSSPRSRSRRVVALASVGGGAAFTSAGLIWLSRLWDPSVHYVSQLGATGMPTAAVFNAALLLLGIGAVLVDRALVYRPGAYVAGWPIAATLVVCGGCFALASVVTCSPGCPVPFTPGALPQDLIHISAAVLGFVLAIVAMAQVSTLRRRPWMRAASLTTLVAVGATSFTGAMLALFRGDTVLGGNLEFIAATLAITWFGVFGLQVAADQRLDRPNAGDTVPVAPATVAS</sequence>
<dbReference type="AlphaFoldDB" id="A0A443J6M2"/>
<dbReference type="InterPro" id="IPR009339">
    <property type="entry name" value="DUF998"/>
</dbReference>
<reference evidence="2 3" key="1">
    <citation type="journal article" date="2018" name="Front. Microbiol.">
        <title>Novel Insights Into Bacterial Dimethylsulfoniopropionate Catabolism in the East China Sea.</title>
        <authorList>
            <person name="Liu J."/>
            <person name="Liu J."/>
            <person name="Zhang S.H."/>
            <person name="Liang J."/>
            <person name="Lin H."/>
            <person name="Song D."/>
            <person name="Yang G.P."/>
            <person name="Todd J.D."/>
            <person name="Zhang X.H."/>
        </authorList>
    </citation>
    <scope>NUCLEOTIDE SEQUENCE [LARGE SCALE GENOMIC DNA]</scope>
    <source>
        <strain evidence="2 3">ZYFD042</strain>
    </source>
</reference>
<keyword evidence="1" id="KW-0472">Membrane</keyword>
<proteinExistence type="predicted"/>
<feature type="transmembrane region" description="Helical" evidence="1">
    <location>
        <begin position="66"/>
        <end position="85"/>
    </location>
</feature>
<feature type="transmembrane region" description="Helical" evidence="1">
    <location>
        <begin position="138"/>
        <end position="158"/>
    </location>
</feature>
<feature type="transmembrane region" description="Helical" evidence="1">
    <location>
        <begin position="203"/>
        <end position="222"/>
    </location>
</feature>
<name>A0A443J6M2_9MICO</name>
<feature type="transmembrane region" description="Helical" evidence="1">
    <location>
        <begin position="26"/>
        <end position="46"/>
    </location>
</feature>
<protein>
    <submittedName>
        <fullName evidence="2">DUF998 domain-containing protein</fullName>
    </submittedName>
</protein>
<comment type="caution">
    <text evidence="2">The sequence shown here is derived from an EMBL/GenBank/DDBJ whole genome shotgun (WGS) entry which is preliminary data.</text>
</comment>
<accession>A0A443J6M2</accession>
<feature type="transmembrane region" description="Helical" evidence="1">
    <location>
        <begin position="97"/>
        <end position="118"/>
    </location>
</feature>
<keyword evidence="1" id="KW-1133">Transmembrane helix</keyword>
<feature type="transmembrane region" description="Helical" evidence="1">
    <location>
        <begin position="170"/>
        <end position="191"/>
    </location>
</feature>
<evidence type="ECO:0000313" key="3">
    <source>
        <dbReference type="Proteomes" id="UP000285970"/>
    </source>
</evidence>
<dbReference type="OrthoDB" id="5125802at2"/>
<organism evidence="2 3">
    <name type="scientific">Microbacterium enclense</name>
    <dbReference type="NCBI Taxonomy" id="993073"/>
    <lineage>
        <taxon>Bacteria</taxon>
        <taxon>Bacillati</taxon>
        <taxon>Actinomycetota</taxon>
        <taxon>Actinomycetes</taxon>
        <taxon>Micrococcales</taxon>
        <taxon>Microbacteriaceae</taxon>
        <taxon>Microbacterium</taxon>
    </lineage>
</organism>
<evidence type="ECO:0000313" key="2">
    <source>
        <dbReference type="EMBL" id="RWR16046.1"/>
    </source>
</evidence>
<dbReference type="Proteomes" id="UP000285970">
    <property type="component" value="Unassembled WGS sequence"/>
</dbReference>